<reference evidence="5 6" key="1">
    <citation type="submission" date="2015-06" db="EMBL/GenBank/DDBJ databases">
        <title>Cloning and characterization of the uncialamcin biosynthetic gene cluster.</title>
        <authorList>
            <person name="Yan X."/>
            <person name="Huang T."/>
            <person name="Ge H."/>
            <person name="Shen B."/>
        </authorList>
    </citation>
    <scope>NUCLEOTIDE SEQUENCE [LARGE SCALE GENOMIC DNA]</scope>
    <source>
        <strain evidence="5 6">DCA2648</strain>
    </source>
</reference>
<dbReference type="InterPro" id="IPR000026">
    <property type="entry name" value="N1-like"/>
</dbReference>
<feature type="signal peptide" evidence="4">
    <location>
        <begin position="1"/>
        <end position="28"/>
    </location>
</feature>
<feature type="region of interest" description="Disordered" evidence="3">
    <location>
        <begin position="105"/>
        <end position="126"/>
    </location>
</feature>
<keyword evidence="6" id="KW-1185">Reference proteome</keyword>
<dbReference type="GO" id="GO:0003723">
    <property type="term" value="F:RNA binding"/>
    <property type="evidence" value="ECO:0007669"/>
    <property type="project" value="InterPro"/>
</dbReference>
<evidence type="ECO:0000313" key="6">
    <source>
        <dbReference type="Proteomes" id="UP000186455"/>
    </source>
</evidence>
<evidence type="ECO:0000256" key="2">
    <source>
        <dbReference type="ARBA" id="ARBA00022801"/>
    </source>
</evidence>
<gene>
    <name evidence="5" type="ORF">AB852_14330</name>
</gene>
<dbReference type="Pfam" id="PF00545">
    <property type="entry name" value="Ribonuclease"/>
    <property type="match status" value="1"/>
</dbReference>
<dbReference type="GO" id="GO:0016787">
    <property type="term" value="F:hydrolase activity"/>
    <property type="evidence" value="ECO:0007669"/>
    <property type="project" value="UniProtKB-KW"/>
</dbReference>
<dbReference type="STRING" id="1048205.AB852_14330"/>
<dbReference type="InterPro" id="IPR016191">
    <property type="entry name" value="Ribonuclease/ribotoxin"/>
</dbReference>
<evidence type="ECO:0000313" key="5">
    <source>
        <dbReference type="EMBL" id="OKH93878.1"/>
    </source>
</evidence>
<dbReference type="EMBL" id="LFBV01000003">
    <property type="protein sequence ID" value="OKH93878.1"/>
    <property type="molecule type" value="Genomic_DNA"/>
</dbReference>
<evidence type="ECO:0000256" key="3">
    <source>
        <dbReference type="SAM" id="MobiDB-lite"/>
    </source>
</evidence>
<dbReference type="AlphaFoldDB" id="A0A1Q4V7Q3"/>
<comment type="caution">
    <text evidence="5">The sequence shown here is derived from an EMBL/GenBank/DDBJ whole genome shotgun (WGS) entry which is preliminary data.</text>
</comment>
<proteinExistence type="predicted"/>
<protein>
    <submittedName>
        <fullName evidence="5">Guanine-specific ribonuclease N1 and T1</fullName>
    </submittedName>
</protein>
<accession>A0A1Q4V7Q3</accession>
<dbReference type="SUPFAM" id="SSF53933">
    <property type="entry name" value="Microbial ribonucleases"/>
    <property type="match status" value="1"/>
</dbReference>
<evidence type="ECO:0000256" key="4">
    <source>
        <dbReference type="SAM" id="SignalP"/>
    </source>
</evidence>
<dbReference type="Proteomes" id="UP000186455">
    <property type="component" value="Unassembled WGS sequence"/>
</dbReference>
<evidence type="ECO:0000256" key="1">
    <source>
        <dbReference type="ARBA" id="ARBA00022722"/>
    </source>
</evidence>
<feature type="chain" id="PRO_5012524446" evidence="4">
    <location>
        <begin position="29"/>
        <end position="153"/>
    </location>
</feature>
<name>A0A1Q4V7Q3_9ACTN</name>
<keyword evidence="4" id="KW-0732">Signal</keyword>
<keyword evidence="1" id="KW-0540">Nuclease</keyword>
<sequence>MISFRAFRHTVVAALLVAALDVPAASSAAPVQAAAHSSVRPADILDPPLPVEAFPRQVKEACGIWKELEWPQAARGTDYPVVNTRLVIRGSNVYRNRSGDLPLSGSYREYDVNPRPPGQRRDAERVVRDPGTRTVWYTADHYTNFREISSGCG</sequence>
<dbReference type="GO" id="GO:0004521">
    <property type="term" value="F:RNA endonuclease activity"/>
    <property type="evidence" value="ECO:0007669"/>
    <property type="project" value="InterPro"/>
</dbReference>
<keyword evidence="2" id="KW-0378">Hydrolase</keyword>
<dbReference type="Gene3D" id="3.10.450.30">
    <property type="entry name" value="Microbial ribonucleases"/>
    <property type="match status" value="1"/>
</dbReference>
<organism evidence="5 6">
    <name type="scientific">Streptomyces uncialis</name>
    <dbReference type="NCBI Taxonomy" id="1048205"/>
    <lineage>
        <taxon>Bacteria</taxon>
        <taxon>Bacillati</taxon>
        <taxon>Actinomycetota</taxon>
        <taxon>Actinomycetes</taxon>
        <taxon>Kitasatosporales</taxon>
        <taxon>Streptomycetaceae</taxon>
        <taxon>Streptomyces</taxon>
    </lineage>
</organism>